<dbReference type="GeneID" id="94428840"/>
<protein>
    <submittedName>
        <fullName evidence="2">Uncharacterized protein</fullName>
    </submittedName>
</protein>
<dbReference type="RefSeq" id="XP_067922395.1">
    <property type="nucleotide sequence ID" value="XM_068065629.1"/>
</dbReference>
<feature type="compositionally biased region" description="Polar residues" evidence="1">
    <location>
        <begin position="29"/>
        <end position="46"/>
    </location>
</feature>
<dbReference type="VEuPathDB" id="ToxoDB:CSUI_005453"/>
<accession>A0A2C6KV57</accession>
<feature type="compositionally biased region" description="Basic and acidic residues" evidence="1">
    <location>
        <begin position="50"/>
        <end position="61"/>
    </location>
</feature>
<organism evidence="2 3">
    <name type="scientific">Cystoisospora suis</name>
    <dbReference type="NCBI Taxonomy" id="483139"/>
    <lineage>
        <taxon>Eukaryota</taxon>
        <taxon>Sar</taxon>
        <taxon>Alveolata</taxon>
        <taxon>Apicomplexa</taxon>
        <taxon>Conoidasida</taxon>
        <taxon>Coccidia</taxon>
        <taxon>Eucoccidiorida</taxon>
        <taxon>Eimeriorina</taxon>
        <taxon>Sarcocystidae</taxon>
        <taxon>Cystoisospora</taxon>
    </lineage>
</organism>
<keyword evidence="3" id="KW-1185">Reference proteome</keyword>
<sequence length="145" mass="15890">MDAEGLRRSRTQASPCQKVKPSSRPGSPLQISEISKGQPVPSSVSEGSVADDRTRKQDKKNARAHRSPAAVSEAQIPEGKQILLHRPAQTASENFSVAQSRRAREDASSSRSSAPERRRRSRLQARRSAAGRRGILSPTPVVFRR</sequence>
<feature type="region of interest" description="Disordered" evidence="1">
    <location>
        <begin position="1"/>
        <end position="145"/>
    </location>
</feature>
<evidence type="ECO:0000313" key="3">
    <source>
        <dbReference type="Proteomes" id="UP000221165"/>
    </source>
</evidence>
<dbReference type="Proteomes" id="UP000221165">
    <property type="component" value="Unassembled WGS sequence"/>
</dbReference>
<gene>
    <name evidence="2" type="ORF">CSUI_005453</name>
</gene>
<evidence type="ECO:0000256" key="1">
    <source>
        <dbReference type="SAM" id="MobiDB-lite"/>
    </source>
</evidence>
<proteinExistence type="predicted"/>
<evidence type="ECO:0000313" key="2">
    <source>
        <dbReference type="EMBL" id="PHJ20709.1"/>
    </source>
</evidence>
<comment type="caution">
    <text evidence="2">The sequence shown here is derived from an EMBL/GenBank/DDBJ whole genome shotgun (WGS) entry which is preliminary data.</text>
</comment>
<dbReference type="EMBL" id="MIGC01002638">
    <property type="protein sequence ID" value="PHJ20709.1"/>
    <property type="molecule type" value="Genomic_DNA"/>
</dbReference>
<dbReference type="AlphaFoldDB" id="A0A2C6KV57"/>
<name>A0A2C6KV57_9APIC</name>
<reference evidence="2 3" key="1">
    <citation type="journal article" date="2017" name="Int. J. Parasitol.">
        <title>The genome of the protozoan parasite Cystoisospora suis and a reverse vaccinology approach to identify vaccine candidates.</title>
        <authorList>
            <person name="Palmieri N."/>
            <person name="Shrestha A."/>
            <person name="Ruttkowski B."/>
            <person name="Beck T."/>
            <person name="Vogl C."/>
            <person name="Tomley F."/>
            <person name="Blake D.P."/>
            <person name="Joachim A."/>
        </authorList>
    </citation>
    <scope>NUCLEOTIDE SEQUENCE [LARGE SCALE GENOMIC DNA]</scope>
    <source>
        <strain evidence="2 3">Wien I</strain>
    </source>
</reference>